<reference evidence="2 3" key="2">
    <citation type="submission" date="2016-10" db="EMBL/GenBank/DDBJ databases">
        <authorList>
            <person name="Varghese N."/>
            <person name="Submissions S."/>
        </authorList>
    </citation>
    <scope>NUCLEOTIDE SEQUENCE [LARGE SCALE GENOMIC DNA]</scope>
    <source>
        <strain evidence="2 3">DSM 24802</strain>
    </source>
</reference>
<accession>A0AAN4UNP5</accession>
<evidence type="ECO:0000313" key="1">
    <source>
        <dbReference type="EMBL" id="GHD98713.1"/>
    </source>
</evidence>
<dbReference type="AlphaFoldDB" id="A0AAN4UNP5"/>
<reference evidence="1" key="1">
    <citation type="journal article" date="2014" name="Int. J. Syst. Evol. Microbiol.">
        <title>Complete genome sequence of Corynebacterium casei LMG S-19264T (=DSM 44701T), isolated from a smear-ripened cheese.</title>
        <authorList>
            <consortium name="US DOE Joint Genome Institute (JGI-PGF)"/>
            <person name="Walter F."/>
            <person name="Albersmeier A."/>
            <person name="Kalinowski J."/>
            <person name="Ruckert C."/>
        </authorList>
    </citation>
    <scope>NUCLEOTIDE SEQUENCE</scope>
    <source>
        <strain evidence="1">CGMCC 1.10859</strain>
    </source>
</reference>
<organism evidence="1 4">
    <name type="scientific">Allgaiera indica</name>
    <dbReference type="NCBI Taxonomy" id="765699"/>
    <lineage>
        <taxon>Bacteria</taxon>
        <taxon>Pseudomonadati</taxon>
        <taxon>Pseudomonadota</taxon>
        <taxon>Alphaproteobacteria</taxon>
        <taxon>Rhodobacterales</taxon>
        <taxon>Paracoccaceae</taxon>
        <taxon>Allgaiera</taxon>
    </lineage>
</organism>
<proteinExistence type="predicted"/>
<protein>
    <submittedName>
        <fullName evidence="1">Uncharacterized protein</fullName>
    </submittedName>
</protein>
<dbReference type="Proteomes" id="UP000199541">
    <property type="component" value="Unassembled WGS sequence"/>
</dbReference>
<dbReference type="EMBL" id="FNOB01000001">
    <property type="protein sequence ID" value="SDW07824.1"/>
    <property type="molecule type" value="Genomic_DNA"/>
</dbReference>
<keyword evidence="3" id="KW-1185">Reference proteome</keyword>
<evidence type="ECO:0000313" key="4">
    <source>
        <dbReference type="Proteomes" id="UP000634647"/>
    </source>
</evidence>
<dbReference type="RefSeq" id="WP_035844621.1">
    <property type="nucleotide sequence ID" value="NZ_BNAB01000001.1"/>
</dbReference>
<dbReference type="Proteomes" id="UP000634647">
    <property type="component" value="Unassembled WGS sequence"/>
</dbReference>
<sequence length="118" mass="13124">MLEHLPAEIRESLKLARKEDQRRRSRLRVHVGDAVYPVLRLWDGGFALDAACDPQLRGVVDIYDGSRHLYRALIVASTEDNAEGEVICEFKLNTAVVDTPPRDFVQAENAPAGLIGKA</sequence>
<reference evidence="1" key="3">
    <citation type="submission" date="2023-06" db="EMBL/GenBank/DDBJ databases">
        <authorList>
            <person name="Sun Q."/>
            <person name="Zhou Y."/>
        </authorList>
    </citation>
    <scope>NUCLEOTIDE SEQUENCE</scope>
    <source>
        <strain evidence="1">CGMCC 1.10859</strain>
    </source>
</reference>
<evidence type="ECO:0000313" key="3">
    <source>
        <dbReference type="Proteomes" id="UP000199541"/>
    </source>
</evidence>
<comment type="caution">
    <text evidence="1">The sequence shown here is derived from an EMBL/GenBank/DDBJ whole genome shotgun (WGS) entry which is preliminary data.</text>
</comment>
<evidence type="ECO:0000313" key="2">
    <source>
        <dbReference type="EMBL" id="SDW07824.1"/>
    </source>
</evidence>
<name>A0AAN4UNP5_9RHOB</name>
<dbReference type="EMBL" id="BNAB01000001">
    <property type="protein sequence ID" value="GHD98713.1"/>
    <property type="molecule type" value="Genomic_DNA"/>
</dbReference>
<gene>
    <name evidence="1" type="ORF">GCM10008024_03330</name>
    <name evidence="2" type="ORF">SAMN05444006_101217</name>
</gene>